<feature type="domain" description="Glycosyltransferase RgtA/B/C/D-like" evidence="9">
    <location>
        <begin position="93"/>
        <end position="236"/>
    </location>
</feature>
<accession>A0A517ZJI1</accession>
<evidence type="ECO:0000256" key="8">
    <source>
        <dbReference type="SAM" id="Phobius"/>
    </source>
</evidence>
<keyword evidence="11" id="KW-1185">Reference proteome</keyword>
<keyword evidence="7 8" id="KW-0472">Membrane</keyword>
<reference evidence="10 11" key="1">
    <citation type="submission" date="2019-02" db="EMBL/GenBank/DDBJ databases">
        <title>Deep-cultivation of Planctomycetes and their phenomic and genomic characterization uncovers novel biology.</title>
        <authorList>
            <person name="Wiegand S."/>
            <person name="Jogler M."/>
            <person name="Boedeker C."/>
            <person name="Pinto D."/>
            <person name="Vollmers J."/>
            <person name="Rivas-Marin E."/>
            <person name="Kohn T."/>
            <person name="Peeters S.H."/>
            <person name="Heuer A."/>
            <person name="Rast P."/>
            <person name="Oberbeckmann S."/>
            <person name="Bunk B."/>
            <person name="Jeske O."/>
            <person name="Meyerdierks A."/>
            <person name="Storesund J.E."/>
            <person name="Kallscheuer N."/>
            <person name="Luecker S."/>
            <person name="Lage O.M."/>
            <person name="Pohl T."/>
            <person name="Merkel B.J."/>
            <person name="Hornburger P."/>
            <person name="Mueller R.-W."/>
            <person name="Bruemmer F."/>
            <person name="Labrenz M."/>
            <person name="Spormann A.M."/>
            <person name="Op den Camp H."/>
            <person name="Overmann J."/>
            <person name="Amann R."/>
            <person name="Jetten M.S.M."/>
            <person name="Mascher T."/>
            <person name="Medema M.H."/>
            <person name="Devos D.P."/>
            <person name="Kaster A.-K."/>
            <person name="Ovreas L."/>
            <person name="Rohde M."/>
            <person name="Galperin M.Y."/>
            <person name="Jogler C."/>
        </authorList>
    </citation>
    <scope>NUCLEOTIDE SEQUENCE [LARGE SCALE GENOMIC DNA]</scope>
    <source>
        <strain evidence="10 11">Mal52</strain>
    </source>
</reference>
<proteinExistence type="predicted"/>
<name>A0A517ZJI1_9PLAN</name>
<comment type="subcellular location">
    <subcellularLocation>
        <location evidence="1">Cell membrane</location>
        <topology evidence="1">Multi-pass membrane protein</topology>
    </subcellularLocation>
</comment>
<dbReference type="InterPro" id="IPR038731">
    <property type="entry name" value="RgtA/B/C-like"/>
</dbReference>
<dbReference type="PANTHER" id="PTHR33908">
    <property type="entry name" value="MANNOSYLTRANSFERASE YKCB-RELATED"/>
    <property type="match status" value="1"/>
</dbReference>
<evidence type="ECO:0000256" key="7">
    <source>
        <dbReference type="ARBA" id="ARBA00023136"/>
    </source>
</evidence>
<feature type="transmembrane region" description="Helical" evidence="8">
    <location>
        <begin position="226"/>
        <end position="246"/>
    </location>
</feature>
<keyword evidence="6 8" id="KW-1133">Transmembrane helix</keyword>
<keyword evidence="3" id="KW-0328">Glycosyltransferase</keyword>
<dbReference type="EMBL" id="CP036276">
    <property type="protein sequence ID" value="QDU42593.1"/>
    <property type="molecule type" value="Genomic_DNA"/>
</dbReference>
<sequence length="573" mass="65625">MKQPRDTTTDHPSVTQNEGWRLPWLGDSRWLLPLLMIVTLGLRLVLVNANDVISRDGLNYVGWAHMIESGNVEKIPDKYLLNPYPLLIVLVARTGINHVLAGQLISAVAATLALLPLYWYCRSAFGRRVAEMAALIYTVHPTMAHVSSEVLREGLYWLFGFSAIAVFWSAVQHNSWWRFLLGGVLCIVATMTRVEGILLFVLAGMWWTAHVWPERRRLFSKLWKPALTVSLLFAAVVTTAVTVIPAEDWGKWQLVAMARDYSEKHQSANAGLTPADGPEAWGMMKPRRGLKHLAESLPAYQNKQTRLVDLAKDHLWWVYIADLSYHVTKAFEFPTLICLFIGLYWGGSRFWRNERDWPLVLQSLLVLGILLHHLATEHVISSRYAFALIPFVLPWTCLGFFQFTDWLGVQMEQVNRGALVRTATCTIVCCLAVTSVGRSFHYLRDGKALERELGELVRKTSGKKTNIACTQKWRRVPFYAKSEYTKLVVPPRADLNIWLKENIGWLRRNNVEFLLLERDYTFFAGVRNRKLAPSSELQLLFENDPRFHKMWIYRVAQPTDQVAKGAQPGRRKQ</sequence>
<feature type="transmembrane region" description="Helical" evidence="8">
    <location>
        <begin position="102"/>
        <end position="121"/>
    </location>
</feature>
<dbReference type="GO" id="GO:0009103">
    <property type="term" value="P:lipopolysaccharide biosynthetic process"/>
    <property type="evidence" value="ECO:0007669"/>
    <property type="project" value="UniProtKB-ARBA"/>
</dbReference>
<evidence type="ECO:0000313" key="10">
    <source>
        <dbReference type="EMBL" id="QDU42593.1"/>
    </source>
</evidence>
<feature type="transmembrane region" description="Helical" evidence="8">
    <location>
        <begin position="177"/>
        <end position="205"/>
    </location>
</feature>
<organism evidence="10 11">
    <name type="scientific">Symmachiella dynata</name>
    <dbReference type="NCBI Taxonomy" id="2527995"/>
    <lineage>
        <taxon>Bacteria</taxon>
        <taxon>Pseudomonadati</taxon>
        <taxon>Planctomycetota</taxon>
        <taxon>Planctomycetia</taxon>
        <taxon>Planctomycetales</taxon>
        <taxon>Planctomycetaceae</taxon>
        <taxon>Symmachiella</taxon>
    </lineage>
</organism>
<protein>
    <recommendedName>
        <fullName evidence="9">Glycosyltransferase RgtA/B/C/D-like domain-containing protein</fullName>
    </recommendedName>
</protein>
<evidence type="ECO:0000256" key="4">
    <source>
        <dbReference type="ARBA" id="ARBA00022679"/>
    </source>
</evidence>
<feature type="transmembrane region" description="Helical" evidence="8">
    <location>
        <begin position="381"/>
        <end position="401"/>
    </location>
</feature>
<dbReference type="GO" id="GO:0016763">
    <property type="term" value="F:pentosyltransferase activity"/>
    <property type="evidence" value="ECO:0007669"/>
    <property type="project" value="TreeGrafter"/>
</dbReference>
<dbReference type="InterPro" id="IPR050297">
    <property type="entry name" value="LipidA_mod_glycosyltrf_83"/>
</dbReference>
<keyword evidence="2" id="KW-1003">Cell membrane</keyword>
<dbReference type="Proteomes" id="UP000319383">
    <property type="component" value="Chromosome"/>
</dbReference>
<evidence type="ECO:0000256" key="5">
    <source>
        <dbReference type="ARBA" id="ARBA00022692"/>
    </source>
</evidence>
<dbReference type="RefSeq" id="WP_145374626.1">
    <property type="nucleotide sequence ID" value="NZ_CP036276.1"/>
</dbReference>
<dbReference type="AlphaFoldDB" id="A0A517ZJI1"/>
<keyword evidence="4" id="KW-0808">Transferase</keyword>
<feature type="transmembrane region" description="Helical" evidence="8">
    <location>
        <begin position="323"/>
        <end position="345"/>
    </location>
</feature>
<dbReference type="PANTHER" id="PTHR33908:SF11">
    <property type="entry name" value="MEMBRANE PROTEIN"/>
    <property type="match status" value="1"/>
</dbReference>
<evidence type="ECO:0000256" key="1">
    <source>
        <dbReference type="ARBA" id="ARBA00004651"/>
    </source>
</evidence>
<evidence type="ECO:0000313" key="11">
    <source>
        <dbReference type="Proteomes" id="UP000319383"/>
    </source>
</evidence>
<evidence type="ECO:0000256" key="6">
    <source>
        <dbReference type="ARBA" id="ARBA00022989"/>
    </source>
</evidence>
<gene>
    <name evidence="10" type="ORF">Mal52_10560</name>
</gene>
<evidence type="ECO:0000256" key="3">
    <source>
        <dbReference type="ARBA" id="ARBA00022676"/>
    </source>
</evidence>
<evidence type="ECO:0000259" key="9">
    <source>
        <dbReference type="Pfam" id="PF13231"/>
    </source>
</evidence>
<dbReference type="Pfam" id="PF13231">
    <property type="entry name" value="PMT_2"/>
    <property type="match status" value="1"/>
</dbReference>
<evidence type="ECO:0000256" key="2">
    <source>
        <dbReference type="ARBA" id="ARBA00022475"/>
    </source>
</evidence>
<feature type="transmembrane region" description="Helical" evidence="8">
    <location>
        <begin position="30"/>
        <end position="49"/>
    </location>
</feature>
<keyword evidence="5 8" id="KW-0812">Transmembrane</keyword>
<dbReference type="GO" id="GO:0005886">
    <property type="term" value="C:plasma membrane"/>
    <property type="evidence" value="ECO:0007669"/>
    <property type="project" value="UniProtKB-SubCell"/>
</dbReference>
<dbReference type="KEGG" id="sdyn:Mal52_10560"/>
<feature type="transmembrane region" description="Helical" evidence="8">
    <location>
        <begin position="154"/>
        <end position="171"/>
    </location>
</feature>